<dbReference type="Pfam" id="PF03214">
    <property type="entry name" value="RGP"/>
    <property type="match status" value="1"/>
</dbReference>
<comment type="caution">
    <text evidence="5">The sequence shown here is derived from an EMBL/GenBank/DDBJ whole genome shotgun (WGS) entry which is preliminary data.</text>
</comment>
<dbReference type="GO" id="GO:0005794">
    <property type="term" value="C:Golgi apparatus"/>
    <property type="evidence" value="ECO:0007669"/>
    <property type="project" value="UniProtKB-SubCell"/>
</dbReference>
<keyword evidence="4" id="KW-0961">Cell wall biogenesis/degradation</keyword>
<evidence type="ECO:0000313" key="5">
    <source>
        <dbReference type="EMBL" id="RLM54326.1"/>
    </source>
</evidence>
<sequence length="59" mass="6092">MARSGCGHIGPLDACGGEGEVGGVIDGRDCLREGLRTAVSHGLWLNIVPDYDAPTQLGK</sequence>
<accession>A0A3L6PD47</accession>
<proteinExistence type="inferred from homology"/>
<evidence type="ECO:0000256" key="3">
    <source>
        <dbReference type="ARBA" id="ARBA00023034"/>
    </source>
</evidence>
<dbReference type="EMBL" id="PQIB02000018">
    <property type="protein sequence ID" value="RLM54326.1"/>
    <property type="molecule type" value="Genomic_DNA"/>
</dbReference>
<evidence type="ECO:0000256" key="2">
    <source>
        <dbReference type="ARBA" id="ARBA00008986"/>
    </source>
</evidence>
<dbReference type="AlphaFoldDB" id="A0A3L6PD47"/>
<comment type="subcellular location">
    <subcellularLocation>
        <location evidence="1">Golgi apparatus</location>
    </subcellularLocation>
</comment>
<comment type="similarity">
    <text evidence="2">Belongs to the RGP family.</text>
</comment>
<dbReference type="STRING" id="4540.A0A3L6PD47"/>
<dbReference type="GO" id="GO:0071555">
    <property type="term" value="P:cell wall organization"/>
    <property type="evidence" value="ECO:0007669"/>
    <property type="project" value="UniProtKB-KW"/>
</dbReference>
<keyword evidence="3" id="KW-0333">Golgi apparatus</keyword>
<dbReference type="InterPro" id="IPR037595">
    <property type="entry name" value="RGP_fam"/>
</dbReference>
<protein>
    <submittedName>
        <fullName evidence="5">UDP-arabinopyranose mutase 1-like</fullName>
    </submittedName>
</protein>
<gene>
    <name evidence="5" type="ORF">C2845_PM10G00440</name>
</gene>
<dbReference type="Proteomes" id="UP000275267">
    <property type="component" value="Unassembled WGS sequence"/>
</dbReference>
<name>A0A3L6PD47_PANMI</name>
<evidence type="ECO:0000313" key="6">
    <source>
        <dbReference type="Proteomes" id="UP000275267"/>
    </source>
</evidence>
<organism evidence="5 6">
    <name type="scientific">Panicum miliaceum</name>
    <name type="common">Proso millet</name>
    <name type="synonym">Broomcorn millet</name>
    <dbReference type="NCBI Taxonomy" id="4540"/>
    <lineage>
        <taxon>Eukaryota</taxon>
        <taxon>Viridiplantae</taxon>
        <taxon>Streptophyta</taxon>
        <taxon>Embryophyta</taxon>
        <taxon>Tracheophyta</taxon>
        <taxon>Spermatophyta</taxon>
        <taxon>Magnoliopsida</taxon>
        <taxon>Liliopsida</taxon>
        <taxon>Poales</taxon>
        <taxon>Poaceae</taxon>
        <taxon>PACMAD clade</taxon>
        <taxon>Panicoideae</taxon>
        <taxon>Panicodae</taxon>
        <taxon>Paniceae</taxon>
        <taxon>Panicinae</taxon>
        <taxon>Panicum</taxon>
        <taxon>Panicum sect. Panicum</taxon>
    </lineage>
</organism>
<evidence type="ECO:0000256" key="1">
    <source>
        <dbReference type="ARBA" id="ARBA00004555"/>
    </source>
</evidence>
<keyword evidence="6" id="KW-1185">Reference proteome</keyword>
<reference evidence="6" key="1">
    <citation type="journal article" date="2019" name="Nat. Commun.">
        <title>The genome of broomcorn millet.</title>
        <authorList>
            <person name="Zou C."/>
            <person name="Miki D."/>
            <person name="Li D."/>
            <person name="Tang Q."/>
            <person name="Xiao L."/>
            <person name="Rajput S."/>
            <person name="Deng P."/>
            <person name="Jia W."/>
            <person name="Huang R."/>
            <person name="Zhang M."/>
            <person name="Sun Y."/>
            <person name="Hu J."/>
            <person name="Fu X."/>
            <person name="Schnable P.S."/>
            <person name="Li F."/>
            <person name="Zhang H."/>
            <person name="Feng B."/>
            <person name="Zhu X."/>
            <person name="Liu R."/>
            <person name="Schnable J.C."/>
            <person name="Zhu J.-K."/>
            <person name="Zhang H."/>
        </authorList>
    </citation>
    <scope>NUCLEOTIDE SEQUENCE [LARGE SCALE GENOMIC DNA]</scope>
</reference>
<evidence type="ECO:0000256" key="4">
    <source>
        <dbReference type="ARBA" id="ARBA00023316"/>
    </source>
</evidence>